<dbReference type="OrthoDB" id="7862423at2"/>
<proteinExistence type="predicted"/>
<evidence type="ECO:0000313" key="2">
    <source>
        <dbReference type="EMBL" id="TGX40168.1"/>
    </source>
</evidence>
<evidence type="ECO:0000256" key="1">
    <source>
        <dbReference type="SAM" id="Phobius"/>
    </source>
</evidence>
<dbReference type="Proteomes" id="UP000309848">
    <property type="component" value="Unassembled WGS sequence"/>
</dbReference>
<reference evidence="2 3" key="1">
    <citation type="submission" date="2019-04" db="EMBL/GenBank/DDBJ databases">
        <title>Sphingomonas psychrotolerans sp. nov., isolated from soil in the Tianshan Mountains, Xinjiang, China.</title>
        <authorList>
            <person name="Luo Y."/>
            <person name="Sheng H."/>
        </authorList>
    </citation>
    <scope>NUCLEOTIDE SEQUENCE [LARGE SCALE GENOMIC DNA]</scope>
    <source>
        <strain evidence="2 3">KIS18-15</strain>
    </source>
</reference>
<accession>A0A4S1WBB7</accession>
<feature type="transmembrane region" description="Helical" evidence="1">
    <location>
        <begin position="21"/>
        <end position="48"/>
    </location>
</feature>
<feature type="transmembrane region" description="Helical" evidence="1">
    <location>
        <begin position="54"/>
        <end position="74"/>
    </location>
</feature>
<evidence type="ECO:0000313" key="3">
    <source>
        <dbReference type="Proteomes" id="UP000309848"/>
    </source>
</evidence>
<keyword evidence="1" id="KW-0812">Transmembrane</keyword>
<keyword evidence="1" id="KW-1133">Transmembrane helix</keyword>
<comment type="caution">
    <text evidence="2">The sequence shown here is derived from an EMBL/GenBank/DDBJ whole genome shotgun (WGS) entry which is preliminary data.</text>
</comment>
<gene>
    <name evidence="2" type="ORF">E5A74_16110</name>
</gene>
<protein>
    <submittedName>
        <fullName evidence="2">Uncharacterized protein</fullName>
    </submittedName>
</protein>
<keyword evidence="1" id="KW-0472">Membrane</keyword>
<dbReference type="EMBL" id="SRXU01000007">
    <property type="protein sequence ID" value="TGX40168.1"/>
    <property type="molecule type" value="Genomic_DNA"/>
</dbReference>
<dbReference type="AlphaFoldDB" id="A0A4S1WBB7"/>
<organism evidence="2 3">
    <name type="scientific">Sphingomonas naasensis</name>
    <dbReference type="NCBI Taxonomy" id="1344951"/>
    <lineage>
        <taxon>Bacteria</taxon>
        <taxon>Pseudomonadati</taxon>
        <taxon>Pseudomonadota</taxon>
        <taxon>Alphaproteobacteria</taxon>
        <taxon>Sphingomonadales</taxon>
        <taxon>Sphingomonadaceae</taxon>
        <taxon>Sphingomonas</taxon>
    </lineage>
</organism>
<name>A0A4S1WBB7_9SPHN</name>
<keyword evidence="3" id="KW-1185">Reference proteome</keyword>
<sequence length="94" mass="10787">MPRSIRDGYRVRPGYWFAQKRYGWGVVPATWQGWALTLGTLLIAVGIAKLAERSALYQLLFLPLFGGFLWICWLKTDGGWRWRWGDSDKDAGHG</sequence>